<dbReference type="GO" id="GO:0030170">
    <property type="term" value="F:pyridoxal phosphate binding"/>
    <property type="evidence" value="ECO:0007669"/>
    <property type="project" value="UniProtKB-UniRule"/>
</dbReference>
<dbReference type="PROSITE" id="PS01211">
    <property type="entry name" value="UPF0001"/>
    <property type="match status" value="1"/>
</dbReference>
<dbReference type="OrthoDB" id="9804072at2"/>
<evidence type="ECO:0000256" key="2">
    <source>
        <dbReference type="HAMAP-Rule" id="MF_02087"/>
    </source>
</evidence>
<dbReference type="PANTHER" id="PTHR10146:SF14">
    <property type="entry name" value="PYRIDOXAL PHOSPHATE HOMEOSTASIS PROTEIN"/>
    <property type="match status" value="1"/>
</dbReference>
<comment type="caution">
    <text evidence="6">The sequence shown here is derived from an EMBL/GenBank/DDBJ whole genome shotgun (WGS) entry which is preliminary data.</text>
</comment>
<protein>
    <recommendedName>
        <fullName evidence="2">Pyridoxal phosphate homeostasis protein</fullName>
        <shortName evidence="2">PLP homeostasis protein</shortName>
    </recommendedName>
</protein>
<dbReference type="PIRSF" id="PIRSF004848">
    <property type="entry name" value="YBL036c_PLPDEIII"/>
    <property type="match status" value="1"/>
</dbReference>
<dbReference type="Pfam" id="PF01168">
    <property type="entry name" value="Ala_racemase_N"/>
    <property type="match status" value="1"/>
</dbReference>
<dbReference type="InterPro" id="IPR029066">
    <property type="entry name" value="PLP-binding_barrel"/>
</dbReference>
<dbReference type="FunFam" id="3.20.20.10:FF:000018">
    <property type="entry name" value="Pyridoxal phosphate homeostasis protein"/>
    <property type="match status" value="1"/>
</dbReference>
<dbReference type="InterPro" id="IPR011078">
    <property type="entry name" value="PyrdxlP_homeostasis"/>
</dbReference>
<sequence>MKPLRSEDIAERLDKIRSTLTGGARLVAVSKFHPAEYIEMAHAAGQRLFGESRVQELVEKWEGLRERYPDLVWHFIGPLQTNKVKYIAPFIHMIESVTSERLLLEICRQAQRVGRTIPILLEVHVAREETKSGFSPDELRELLGRIASSPETYRGIALHGLMAMASNVDDEAVIRGEFATVHRLFDEIRSSGLLLQPDLFTELSMGMSGDYPLALREGATLVRVGSAIFGDRA</sequence>
<feature type="modified residue" description="N6-(pyridoxal phosphate)lysine" evidence="2 3">
    <location>
        <position position="31"/>
    </location>
</feature>
<organism evidence="6 7">
    <name type="scientific">Porphyromonas somerae</name>
    <dbReference type="NCBI Taxonomy" id="322095"/>
    <lineage>
        <taxon>Bacteria</taxon>
        <taxon>Pseudomonadati</taxon>
        <taxon>Bacteroidota</taxon>
        <taxon>Bacteroidia</taxon>
        <taxon>Bacteroidales</taxon>
        <taxon>Porphyromonadaceae</taxon>
        <taxon>Porphyromonas</taxon>
    </lineage>
</organism>
<comment type="cofactor">
    <cofactor evidence="3">
        <name>pyridoxal 5'-phosphate</name>
        <dbReference type="ChEBI" id="CHEBI:597326"/>
    </cofactor>
</comment>
<evidence type="ECO:0000256" key="1">
    <source>
        <dbReference type="ARBA" id="ARBA00022898"/>
    </source>
</evidence>
<dbReference type="EMBL" id="LSDK01000092">
    <property type="protein sequence ID" value="KXB75453.1"/>
    <property type="molecule type" value="Genomic_DNA"/>
</dbReference>
<dbReference type="Gene3D" id="3.20.20.10">
    <property type="entry name" value="Alanine racemase"/>
    <property type="match status" value="1"/>
</dbReference>
<accession>A0A134B692</accession>
<dbReference type="HAMAP" id="MF_02087">
    <property type="entry name" value="PLP_homeostasis"/>
    <property type="match status" value="1"/>
</dbReference>
<feature type="domain" description="Alanine racemase N-terminal" evidence="5">
    <location>
        <begin position="7"/>
        <end position="232"/>
    </location>
</feature>
<proteinExistence type="inferred from homology"/>
<dbReference type="NCBIfam" id="TIGR00044">
    <property type="entry name" value="YggS family pyridoxal phosphate-dependent enzyme"/>
    <property type="match status" value="1"/>
</dbReference>
<evidence type="ECO:0000313" key="7">
    <source>
        <dbReference type="Proteomes" id="UP000070224"/>
    </source>
</evidence>
<comment type="function">
    <text evidence="2">Pyridoxal 5'-phosphate (PLP)-binding protein, which is involved in PLP homeostasis.</text>
</comment>
<reference evidence="7" key="1">
    <citation type="submission" date="2016-01" db="EMBL/GenBank/DDBJ databases">
        <authorList>
            <person name="Mitreva M."/>
            <person name="Pepin K.H."/>
            <person name="Mihindukulasuriya K.A."/>
            <person name="Fulton R."/>
            <person name="Fronick C."/>
            <person name="O'Laughlin M."/>
            <person name="Miner T."/>
            <person name="Herter B."/>
            <person name="Rosa B.A."/>
            <person name="Cordes M."/>
            <person name="Tomlinson C."/>
            <person name="Wollam A."/>
            <person name="Palsikar V.B."/>
            <person name="Mardis E.R."/>
            <person name="Wilson R.K."/>
        </authorList>
    </citation>
    <scope>NUCLEOTIDE SEQUENCE [LARGE SCALE GENOMIC DNA]</scope>
    <source>
        <strain evidence="7">KA00683</strain>
    </source>
</reference>
<dbReference type="PANTHER" id="PTHR10146">
    <property type="entry name" value="PROLINE SYNTHETASE CO-TRANSCRIBED BACTERIAL HOMOLOG PROTEIN"/>
    <property type="match status" value="1"/>
</dbReference>
<dbReference type="RefSeq" id="WP_060935610.1">
    <property type="nucleotide sequence ID" value="NZ_KQ960453.1"/>
</dbReference>
<name>A0A134B692_9PORP</name>
<keyword evidence="1 2" id="KW-0663">Pyridoxal phosphate</keyword>
<comment type="similarity">
    <text evidence="2 4">Belongs to the pyridoxal phosphate-binding protein YggS/PROSC family.</text>
</comment>
<dbReference type="CDD" id="cd00635">
    <property type="entry name" value="PLPDE_III_YBL036c_like"/>
    <property type="match status" value="1"/>
</dbReference>
<evidence type="ECO:0000256" key="4">
    <source>
        <dbReference type="RuleBase" id="RU004514"/>
    </source>
</evidence>
<dbReference type="Proteomes" id="UP000070224">
    <property type="component" value="Unassembled WGS sequence"/>
</dbReference>
<keyword evidence="7" id="KW-1185">Reference proteome</keyword>
<evidence type="ECO:0000256" key="3">
    <source>
        <dbReference type="PIRSR" id="PIRSR004848-1"/>
    </source>
</evidence>
<gene>
    <name evidence="6" type="ORF">HMPREF3185_01377</name>
</gene>
<dbReference type="SUPFAM" id="SSF51419">
    <property type="entry name" value="PLP-binding barrel"/>
    <property type="match status" value="1"/>
</dbReference>
<dbReference type="AlphaFoldDB" id="A0A134B692"/>
<evidence type="ECO:0000259" key="5">
    <source>
        <dbReference type="Pfam" id="PF01168"/>
    </source>
</evidence>
<evidence type="ECO:0000313" key="6">
    <source>
        <dbReference type="EMBL" id="KXB75453.1"/>
    </source>
</evidence>
<dbReference type="PATRIC" id="fig|322095.3.peg.1362"/>
<dbReference type="STRING" id="322095.HMPREF3185_01377"/>
<dbReference type="InterPro" id="IPR001608">
    <property type="entry name" value="Ala_racemase_N"/>
</dbReference>